<keyword evidence="6" id="KW-1185">Reference proteome</keyword>
<proteinExistence type="inferred from homology"/>
<evidence type="ECO:0008006" key="7">
    <source>
        <dbReference type="Google" id="ProtNLM"/>
    </source>
</evidence>
<evidence type="ECO:0000256" key="2">
    <source>
        <dbReference type="ARBA" id="ARBA00022723"/>
    </source>
</evidence>
<dbReference type="PANTHER" id="PTHR42978:SF6">
    <property type="entry name" value="QUORUM-QUENCHING LACTONASE YTNP-RELATED"/>
    <property type="match status" value="1"/>
</dbReference>
<dbReference type="RefSeq" id="WP_418162002.1">
    <property type="nucleotide sequence ID" value="NZ_JBBLZC010000049.1"/>
</dbReference>
<sequence>MLPGIRALATPGHTPGHTRFLLKSAGERLLVWGDIVHNTYVQFSRWQTTIAFDPDQKQAAATRKRMLGMSAKDLLLVTGMHLPFPGIGHVRFDRRRRHSWVPIDFAPMRKH</sequence>
<protein>
    <recommendedName>
        <fullName evidence="7">Metallo-beta-lactamase superfamily protein</fullName>
    </recommendedName>
</protein>
<comment type="similarity">
    <text evidence="1">Belongs to the metallo-beta-lactamase superfamily.</text>
</comment>
<evidence type="ECO:0000256" key="4">
    <source>
        <dbReference type="ARBA" id="ARBA00022833"/>
    </source>
</evidence>
<dbReference type="InterPro" id="IPR051013">
    <property type="entry name" value="MBL_superfamily_lactonases"/>
</dbReference>
<dbReference type="Proteomes" id="UP001375743">
    <property type="component" value="Unassembled WGS sequence"/>
</dbReference>
<comment type="caution">
    <text evidence="5">The sequence shown here is derived from an EMBL/GenBank/DDBJ whole genome shotgun (WGS) entry which is preliminary data.</text>
</comment>
<dbReference type="PANTHER" id="PTHR42978">
    <property type="entry name" value="QUORUM-QUENCHING LACTONASE YTNP-RELATED-RELATED"/>
    <property type="match status" value="1"/>
</dbReference>
<dbReference type="EMBL" id="JBBLZC010000049">
    <property type="protein sequence ID" value="MEK0086161.1"/>
    <property type="molecule type" value="Genomic_DNA"/>
</dbReference>
<reference evidence="5 6" key="1">
    <citation type="submission" date="2024-01" db="EMBL/GenBank/DDBJ databases">
        <title>Multi-omics insights into the function and evolution of sodium benzoate biodegradation pathways in Benzoatithermus flavus gen. nov., sp. nov. from hot spring.</title>
        <authorList>
            <person name="Hu C.-J."/>
            <person name="Li W.-J."/>
        </authorList>
    </citation>
    <scope>NUCLEOTIDE SEQUENCE [LARGE SCALE GENOMIC DNA]</scope>
    <source>
        <strain evidence="5 6">SYSU G07066</strain>
    </source>
</reference>
<keyword evidence="4" id="KW-0862">Zinc</keyword>
<name>A0ABU8XZ23_9PROT</name>
<evidence type="ECO:0000313" key="6">
    <source>
        <dbReference type="Proteomes" id="UP001375743"/>
    </source>
</evidence>
<dbReference type="Gene3D" id="3.60.15.10">
    <property type="entry name" value="Ribonuclease Z/Hydroxyacylglutathione hydrolase-like"/>
    <property type="match status" value="1"/>
</dbReference>
<dbReference type="SUPFAM" id="SSF56281">
    <property type="entry name" value="Metallo-hydrolase/oxidoreductase"/>
    <property type="match status" value="1"/>
</dbReference>
<keyword evidence="2" id="KW-0479">Metal-binding</keyword>
<gene>
    <name evidence="5" type="ORF">U1T56_23640</name>
</gene>
<dbReference type="InterPro" id="IPR036866">
    <property type="entry name" value="RibonucZ/Hydroxyglut_hydro"/>
</dbReference>
<accession>A0ABU8XZ23</accession>
<keyword evidence="3" id="KW-0378">Hydrolase</keyword>
<organism evidence="5 6">
    <name type="scientific">Benzoatithermus flavus</name>
    <dbReference type="NCBI Taxonomy" id="3108223"/>
    <lineage>
        <taxon>Bacteria</taxon>
        <taxon>Pseudomonadati</taxon>
        <taxon>Pseudomonadota</taxon>
        <taxon>Alphaproteobacteria</taxon>
        <taxon>Geminicoccales</taxon>
        <taxon>Geminicoccaceae</taxon>
        <taxon>Benzoatithermus</taxon>
    </lineage>
</organism>
<evidence type="ECO:0000256" key="1">
    <source>
        <dbReference type="ARBA" id="ARBA00007749"/>
    </source>
</evidence>
<evidence type="ECO:0000313" key="5">
    <source>
        <dbReference type="EMBL" id="MEK0086161.1"/>
    </source>
</evidence>
<evidence type="ECO:0000256" key="3">
    <source>
        <dbReference type="ARBA" id="ARBA00022801"/>
    </source>
</evidence>